<dbReference type="EMBL" id="JAFIRN010000019">
    <property type="protein sequence ID" value="KAG5830335.1"/>
    <property type="molecule type" value="Genomic_DNA"/>
</dbReference>
<dbReference type="Proteomes" id="UP001044222">
    <property type="component" value="Chromosome 19"/>
</dbReference>
<evidence type="ECO:0000313" key="2">
    <source>
        <dbReference type="EMBL" id="KAG5830335.1"/>
    </source>
</evidence>
<feature type="region of interest" description="Disordered" evidence="1">
    <location>
        <begin position="28"/>
        <end position="68"/>
    </location>
</feature>
<dbReference type="AlphaFoldDB" id="A0A9D3LK85"/>
<accession>A0A9D3LK85</accession>
<keyword evidence="3" id="KW-1185">Reference proteome</keyword>
<proteinExistence type="predicted"/>
<organism evidence="2 3">
    <name type="scientific">Anguilla anguilla</name>
    <name type="common">European freshwater eel</name>
    <name type="synonym">Muraena anguilla</name>
    <dbReference type="NCBI Taxonomy" id="7936"/>
    <lineage>
        <taxon>Eukaryota</taxon>
        <taxon>Metazoa</taxon>
        <taxon>Chordata</taxon>
        <taxon>Craniata</taxon>
        <taxon>Vertebrata</taxon>
        <taxon>Euteleostomi</taxon>
        <taxon>Actinopterygii</taxon>
        <taxon>Neopterygii</taxon>
        <taxon>Teleostei</taxon>
        <taxon>Anguilliformes</taxon>
        <taxon>Anguillidae</taxon>
        <taxon>Anguilla</taxon>
    </lineage>
</organism>
<comment type="caution">
    <text evidence="2">The sequence shown here is derived from an EMBL/GenBank/DDBJ whole genome shotgun (WGS) entry which is preliminary data.</text>
</comment>
<feature type="compositionally biased region" description="Polar residues" evidence="1">
    <location>
        <begin position="57"/>
        <end position="68"/>
    </location>
</feature>
<evidence type="ECO:0000313" key="3">
    <source>
        <dbReference type="Proteomes" id="UP001044222"/>
    </source>
</evidence>
<protein>
    <submittedName>
        <fullName evidence="2">Uncharacterized protein</fullName>
    </submittedName>
</protein>
<reference evidence="2" key="1">
    <citation type="submission" date="2021-01" db="EMBL/GenBank/DDBJ databases">
        <title>A chromosome-scale assembly of European eel, Anguilla anguilla.</title>
        <authorList>
            <person name="Henkel C."/>
            <person name="Jong-Raadsen S.A."/>
            <person name="Dufour S."/>
            <person name="Weltzien F.-A."/>
            <person name="Palstra A.P."/>
            <person name="Pelster B."/>
            <person name="Spaink H.P."/>
            <person name="Van Den Thillart G.E."/>
            <person name="Jansen H."/>
            <person name="Zahm M."/>
            <person name="Klopp C."/>
            <person name="Cedric C."/>
            <person name="Louis A."/>
            <person name="Berthelot C."/>
            <person name="Parey E."/>
            <person name="Roest Crollius H."/>
            <person name="Montfort J."/>
            <person name="Robinson-Rechavi M."/>
            <person name="Bucao C."/>
            <person name="Bouchez O."/>
            <person name="Gislard M."/>
            <person name="Lluch J."/>
            <person name="Milhes M."/>
            <person name="Lampietro C."/>
            <person name="Lopez Roques C."/>
            <person name="Donnadieu C."/>
            <person name="Braasch I."/>
            <person name="Desvignes T."/>
            <person name="Postlethwait J."/>
            <person name="Bobe J."/>
            <person name="Guiguen Y."/>
            <person name="Dirks R."/>
        </authorList>
    </citation>
    <scope>NUCLEOTIDE SEQUENCE</scope>
    <source>
        <strain evidence="2">Tag_6206</strain>
        <tissue evidence="2">Liver</tissue>
    </source>
</reference>
<feature type="compositionally biased region" description="Polar residues" evidence="1">
    <location>
        <begin position="28"/>
        <end position="50"/>
    </location>
</feature>
<sequence>MRRVVCYRAFFSRCTGWAREIPWRSQHISRPSLSGQPPSRHWLTSLSRSTGPRKDYWQSSVTRNPPSG</sequence>
<evidence type="ECO:0000256" key="1">
    <source>
        <dbReference type="SAM" id="MobiDB-lite"/>
    </source>
</evidence>
<name>A0A9D3LK85_ANGAN</name>
<gene>
    <name evidence="2" type="ORF">ANANG_G00309370</name>
</gene>